<sequence>MNILERIRGGGDWAAVGEGPREPEPWVEISESVSRLCSFDAGRVSVKVIQDSRPIHDKMIDSFLNKFFPSGYPYSVNEGYLTYTKFRALQHFSSAMLHVLSTQILKDGMQHAGKLICSGMGARMDSEPKSWRILADVLYDFGTALEVISPLCPQLFLEVAGFGNFAKGMAVVAARATRLPIYSSFAKEGNLSDLFAKGEAISTLFNVMGIGAGIGLASTVCSTTQGKLIAGPLLSVVHIYGVVQEMRATPVNTLNPQRTAMIVADFIKSGKVSSPAELRYREDLLFPNRLIEEAGSVKIGQPVRRVLSPQRIEQLKATFSKEKFLLSRKDNSAYMVLEQSATGEDALRGWLVAAFASEMERSGVGSGDTVLNVAYERMENVFPMFVAEVKSRGWYTDQFLDGNRSRIAYANPISGSAL</sequence>
<evidence type="ECO:0000313" key="4">
    <source>
        <dbReference type="EnsemblPlants" id="ONIVA04G17150.1"/>
    </source>
</evidence>
<dbReference type="eggNOG" id="KOG4249">
    <property type="taxonomic scope" value="Eukaryota"/>
</dbReference>
<dbReference type="GO" id="GO:0010224">
    <property type="term" value="P:response to UV-B"/>
    <property type="evidence" value="ECO:0007669"/>
    <property type="project" value="TreeGrafter"/>
</dbReference>
<dbReference type="EnsemblPlants" id="ONIVA04G17150.1">
    <property type="protein sequence ID" value="ONIVA04G17150.1"/>
    <property type="gene ID" value="ONIVA04G17150"/>
</dbReference>
<reference evidence="4" key="2">
    <citation type="submission" date="2018-04" db="EMBL/GenBank/DDBJ databases">
        <title>OnivRS2 (Oryza nivara Reference Sequence Version 2).</title>
        <authorList>
            <person name="Zhang J."/>
            <person name="Kudrna D."/>
            <person name="Lee S."/>
            <person name="Talag J."/>
            <person name="Rajasekar S."/>
            <person name="Welchert J."/>
            <person name="Hsing Y.-I."/>
            <person name="Wing R.A."/>
        </authorList>
    </citation>
    <scope>NUCLEOTIDE SEQUENCE [LARGE SCALE GENOMIC DNA]</scope>
    <source>
        <strain evidence="4">SL10</strain>
    </source>
</reference>
<dbReference type="PANTHER" id="PTHR12770">
    <property type="entry name" value="RUS1 FAMILY PROTEIN C16ORF58"/>
    <property type="match status" value="1"/>
</dbReference>
<dbReference type="InterPro" id="IPR054549">
    <property type="entry name" value="UVB_sens_RUS_dom"/>
</dbReference>
<dbReference type="GO" id="GO:0009941">
    <property type="term" value="C:chloroplast envelope"/>
    <property type="evidence" value="ECO:0007669"/>
    <property type="project" value="TreeGrafter"/>
</dbReference>
<dbReference type="AlphaFoldDB" id="A0A0E0H377"/>
<evidence type="ECO:0000259" key="3">
    <source>
        <dbReference type="Pfam" id="PF24160"/>
    </source>
</evidence>
<accession>A0A0E0H377</accession>
<evidence type="ECO:0000259" key="2">
    <source>
        <dbReference type="Pfam" id="PF04884"/>
    </source>
</evidence>
<reference evidence="4" key="1">
    <citation type="submission" date="2015-04" db="UniProtKB">
        <authorList>
            <consortium name="EnsemblPlants"/>
        </authorList>
    </citation>
    <scope>IDENTIFICATION</scope>
    <source>
        <strain evidence="4">SL10</strain>
    </source>
</reference>
<dbReference type="InterPro" id="IPR006968">
    <property type="entry name" value="RUS_fam"/>
</dbReference>
<evidence type="ECO:0000256" key="1">
    <source>
        <dbReference type="ARBA" id="ARBA00007558"/>
    </source>
</evidence>
<protein>
    <submittedName>
        <fullName evidence="4">Uncharacterized protein</fullName>
    </submittedName>
</protein>
<comment type="similarity">
    <text evidence="1">Belongs to the RUS1 family.</text>
</comment>
<dbReference type="OMA" id="EPWVEIS"/>
<dbReference type="PANTHER" id="PTHR12770:SF5">
    <property type="entry name" value="PROTEIN ROOT UVB SENSITIVE 2, CHLOROPLASTIC"/>
    <property type="match status" value="1"/>
</dbReference>
<dbReference type="GO" id="GO:0009926">
    <property type="term" value="P:auxin polar transport"/>
    <property type="evidence" value="ECO:0007669"/>
    <property type="project" value="TreeGrafter"/>
</dbReference>
<dbReference type="HOGENOM" id="CLU_015325_2_1_1"/>
<proteinExistence type="inferred from homology"/>
<dbReference type="Gramene" id="ONIVA04G17150.1">
    <property type="protein sequence ID" value="ONIVA04G17150.1"/>
    <property type="gene ID" value="ONIVA04G17150"/>
</dbReference>
<organism evidence="4">
    <name type="scientific">Oryza nivara</name>
    <name type="common">Indian wild rice</name>
    <name type="synonym">Oryza sativa f. spontanea</name>
    <dbReference type="NCBI Taxonomy" id="4536"/>
    <lineage>
        <taxon>Eukaryota</taxon>
        <taxon>Viridiplantae</taxon>
        <taxon>Streptophyta</taxon>
        <taxon>Embryophyta</taxon>
        <taxon>Tracheophyta</taxon>
        <taxon>Spermatophyta</taxon>
        <taxon>Magnoliopsida</taxon>
        <taxon>Liliopsida</taxon>
        <taxon>Poales</taxon>
        <taxon>Poaceae</taxon>
        <taxon>BOP clade</taxon>
        <taxon>Oryzoideae</taxon>
        <taxon>Oryzeae</taxon>
        <taxon>Oryzinae</taxon>
        <taxon>Oryza</taxon>
    </lineage>
</organism>
<dbReference type="Pfam" id="PF24160">
    <property type="entry name" value="UVB_sens_C"/>
    <property type="match status" value="1"/>
</dbReference>
<name>A0A0E0H377_ORYNI</name>
<dbReference type="Pfam" id="PF04884">
    <property type="entry name" value="UVB_sens_prot"/>
    <property type="match status" value="1"/>
</dbReference>
<dbReference type="Proteomes" id="UP000006591">
    <property type="component" value="Chromosome 4"/>
</dbReference>
<dbReference type="InterPro" id="IPR055412">
    <property type="entry name" value="UVB_sens_C"/>
</dbReference>
<feature type="domain" description="Root UVB sensitive protein C-terminal" evidence="3">
    <location>
        <begin position="272"/>
        <end position="400"/>
    </location>
</feature>
<evidence type="ECO:0000313" key="5">
    <source>
        <dbReference type="Proteomes" id="UP000006591"/>
    </source>
</evidence>
<keyword evidence="5" id="KW-1185">Reference proteome</keyword>
<feature type="domain" description="Protein root UVB sensitive/RUS" evidence="2">
    <location>
        <begin position="103"/>
        <end position="269"/>
    </location>
</feature>